<dbReference type="RefSeq" id="WP_124325616.1">
    <property type="nucleotide sequence ID" value="NZ_CP118137.1"/>
</dbReference>
<evidence type="ECO:0000313" key="2">
    <source>
        <dbReference type="Proteomes" id="UP000277437"/>
    </source>
</evidence>
<evidence type="ECO:0000313" key="1">
    <source>
        <dbReference type="EMBL" id="VEF74733.1"/>
    </source>
</evidence>
<protein>
    <submittedName>
        <fullName evidence="1">Glutathionylspermidine synthase</fullName>
    </submittedName>
</protein>
<proteinExistence type="predicted"/>
<organism evidence="1 2">
    <name type="scientific">Pseudomonas chlororaphis</name>
    <dbReference type="NCBI Taxonomy" id="587753"/>
    <lineage>
        <taxon>Bacteria</taxon>
        <taxon>Pseudomonadati</taxon>
        <taxon>Pseudomonadota</taxon>
        <taxon>Gammaproteobacteria</taxon>
        <taxon>Pseudomonadales</taxon>
        <taxon>Pseudomonadaceae</taxon>
        <taxon>Pseudomonas</taxon>
    </lineage>
</organism>
<dbReference type="Gene3D" id="3.30.1490.270">
    <property type="match status" value="1"/>
</dbReference>
<dbReference type="SUPFAM" id="SSF56059">
    <property type="entry name" value="Glutathione synthetase ATP-binding domain-like"/>
    <property type="match status" value="1"/>
</dbReference>
<dbReference type="AlphaFoldDB" id="A0AAX3FV89"/>
<accession>A0AAX3FV89</accession>
<reference evidence="1 2" key="1">
    <citation type="submission" date="2018-12" db="EMBL/GenBank/DDBJ databases">
        <authorList>
            <consortium name="Pathogen Informatics"/>
        </authorList>
    </citation>
    <scope>NUCLEOTIDE SEQUENCE [LARGE SCALE GENOMIC DNA]</scope>
    <source>
        <strain evidence="1 2">NCTC7357</strain>
    </source>
</reference>
<dbReference type="EMBL" id="LR134334">
    <property type="protein sequence ID" value="VEF74733.1"/>
    <property type="molecule type" value="Genomic_DNA"/>
</dbReference>
<name>A0AAX3FV89_9PSED</name>
<sequence length="470" mass="52245">MNNNALACTPNTSLFEADDRLIEQSLARLTADARKRLIAAQKRFCDLLSSEGLNFEGKSYPVSIRPLILSNETVAQLQTLGEGFARVFDHAARIYVENEQVRALFPAYKNSEHLTFNLPTHSPLVRIFRLDGLFDSEGVYRILETNTDCPGGVIQNGLAGRLWAEIDNPLLAGIGHSVDFQPFVSDPDLFLKELLSAHFQRVGQPARRAAIVTFKGRFKNEVTQMVAGLKRLGVPTEEVDAADLKRRDGHLVDPQGRVIDMTYNKLDLRDLIDEPLVSEYLEAASNAEVTFLNPLISQWPLADKAIMALLSDPKMLALLPEEDRELCRTHIPWTRLLAAGKSSNPQGQPIDLISYVKRHRPHLVLKPSNATRGEGLLVGPFTTQEQWEQGICSALEGPHSFVVQQYIQGRTLSAVHPELGVTESMWSGVDTYVYGGRFAGFQARASFDPVMNVGRKGILLPVITLKELAR</sequence>
<gene>
    <name evidence="1" type="ORF">NCTC7357_03042</name>
</gene>
<dbReference type="Proteomes" id="UP000277437">
    <property type="component" value="Chromosome"/>
</dbReference>